<reference evidence="3 4" key="1">
    <citation type="submission" date="2016-06" db="EMBL/GenBank/DDBJ databases">
        <authorList>
            <person name="Kjaerup R.B."/>
            <person name="Dalgaard T.S."/>
            <person name="Juul-Madsen H.R."/>
        </authorList>
    </citation>
    <scope>NUCLEOTIDE SEQUENCE [LARGE SCALE GENOMIC DNA]</scope>
    <source>
        <strain evidence="3">3</strain>
    </source>
</reference>
<feature type="compositionally biased region" description="Gly residues" evidence="1">
    <location>
        <begin position="83"/>
        <end position="93"/>
    </location>
</feature>
<feature type="chain" id="PRO_5008381836" evidence="2">
    <location>
        <begin position="26"/>
        <end position="112"/>
    </location>
</feature>
<evidence type="ECO:0000256" key="1">
    <source>
        <dbReference type="SAM" id="MobiDB-lite"/>
    </source>
</evidence>
<protein>
    <submittedName>
        <fullName evidence="3">Uncharacterized protein</fullName>
    </submittedName>
</protein>
<accession>A0A1A8XVT6</accession>
<feature type="region of interest" description="Disordered" evidence="1">
    <location>
        <begin position="78"/>
        <end position="112"/>
    </location>
</feature>
<dbReference type="AlphaFoldDB" id="A0A1A8XVT6"/>
<proteinExistence type="predicted"/>
<name>A0A1A8XVT6_9PROT</name>
<evidence type="ECO:0000313" key="4">
    <source>
        <dbReference type="Proteomes" id="UP000199169"/>
    </source>
</evidence>
<dbReference type="Proteomes" id="UP000199169">
    <property type="component" value="Unassembled WGS sequence"/>
</dbReference>
<sequence>MKTLSRKILMITLVTALSAPVALLAAEKTAPANPPHDQMQARMQTMQARMQTMQKTEGEARMPMMAAQMDDMQAMMKDFGAGCPMGGGQGNTGMQGKQGMPMTPGAHGSQGK</sequence>
<gene>
    <name evidence="3" type="ORF">ACCAA_670049</name>
</gene>
<dbReference type="RefSeq" id="WP_186408650.1">
    <property type="nucleotide sequence ID" value="NZ_FLQX01000146.1"/>
</dbReference>
<dbReference type="EMBL" id="FLQX01000146">
    <property type="protein sequence ID" value="SBT09125.1"/>
    <property type="molecule type" value="Genomic_DNA"/>
</dbReference>
<dbReference type="STRING" id="1860102.ACCAA_670049"/>
<organism evidence="3 4">
    <name type="scientific">Candidatus Accumulibacter aalborgensis</name>
    <dbReference type="NCBI Taxonomy" id="1860102"/>
    <lineage>
        <taxon>Bacteria</taxon>
        <taxon>Pseudomonadati</taxon>
        <taxon>Pseudomonadota</taxon>
        <taxon>Betaproteobacteria</taxon>
        <taxon>Candidatus Accumulibacter</taxon>
    </lineage>
</organism>
<keyword evidence="2" id="KW-0732">Signal</keyword>
<keyword evidence="4" id="KW-1185">Reference proteome</keyword>
<feature type="signal peptide" evidence="2">
    <location>
        <begin position="1"/>
        <end position="25"/>
    </location>
</feature>
<evidence type="ECO:0000256" key="2">
    <source>
        <dbReference type="SAM" id="SignalP"/>
    </source>
</evidence>
<evidence type="ECO:0000313" key="3">
    <source>
        <dbReference type="EMBL" id="SBT09125.1"/>
    </source>
</evidence>